<proteinExistence type="predicted"/>
<dbReference type="EMBL" id="JACXJA010000006">
    <property type="protein sequence ID" value="MBD2861497.1"/>
    <property type="molecule type" value="Genomic_DNA"/>
</dbReference>
<keyword evidence="1" id="KW-1133">Transmembrane helix</keyword>
<gene>
    <name evidence="2" type="ORF">IDH45_05775</name>
</gene>
<feature type="transmembrane region" description="Helical" evidence="1">
    <location>
        <begin position="45"/>
        <end position="67"/>
    </location>
</feature>
<feature type="transmembrane region" description="Helical" evidence="1">
    <location>
        <begin position="79"/>
        <end position="97"/>
    </location>
</feature>
<dbReference type="AlphaFoldDB" id="A0A927GYX1"/>
<keyword evidence="1" id="KW-0472">Membrane</keyword>
<dbReference type="RefSeq" id="WP_190925575.1">
    <property type="nucleotide sequence ID" value="NZ_JACXJA010000006.1"/>
</dbReference>
<protein>
    <submittedName>
        <fullName evidence="2">Uncharacterized protein</fullName>
    </submittedName>
</protein>
<accession>A0A927GYX1</accession>
<evidence type="ECO:0000313" key="3">
    <source>
        <dbReference type="Proteomes" id="UP000639396"/>
    </source>
</evidence>
<organism evidence="2 3">
    <name type="scientific">Paenibacillus oceani</name>
    <dbReference type="NCBI Taxonomy" id="2772510"/>
    <lineage>
        <taxon>Bacteria</taxon>
        <taxon>Bacillati</taxon>
        <taxon>Bacillota</taxon>
        <taxon>Bacilli</taxon>
        <taxon>Bacillales</taxon>
        <taxon>Paenibacillaceae</taxon>
        <taxon>Paenibacillus</taxon>
    </lineage>
</organism>
<keyword evidence="3" id="KW-1185">Reference proteome</keyword>
<comment type="caution">
    <text evidence="2">The sequence shown here is derived from an EMBL/GenBank/DDBJ whole genome shotgun (WGS) entry which is preliminary data.</text>
</comment>
<evidence type="ECO:0000256" key="1">
    <source>
        <dbReference type="SAM" id="Phobius"/>
    </source>
</evidence>
<sequence length="123" mass="13989">MNLFRHYSILWVCFIVLFSAATFGMELLEGYKITTTEYMGIRNVGPILTTLFCIIAAIGYPLTLMLVSMLIRKTVKVPIVHVLVYTLIGALGGVWIFDAFYPAEFVQRYDLNRNGRSVVCLDR</sequence>
<evidence type="ECO:0000313" key="2">
    <source>
        <dbReference type="EMBL" id="MBD2861497.1"/>
    </source>
</evidence>
<name>A0A927GYX1_9BACL</name>
<dbReference type="Proteomes" id="UP000639396">
    <property type="component" value="Unassembled WGS sequence"/>
</dbReference>
<reference evidence="2" key="1">
    <citation type="submission" date="2020-09" db="EMBL/GenBank/DDBJ databases">
        <title>A novel bacterium of genus Paenibacillus, isolated from South China Sea.</title>
        <authorList>
            <person name="Huang H."/>
            <person name="Mo K."/>
            <person name="Hu Y."/>
        </authorList>
    </citation>
    <scope>NUCLEOTIDE SEQUENCE</scope>
    <source>
        <strain evidence="2">IB182363</strain>
    </source>
</reference>
<feature type="transmembrane region" description="Helical" evidence="1">
    <location>
        <begin position="7"/>
        <end position="25"/>
    </location>
</feature>
<keyword evidence="1" id="KW-0812">Transmembrane</keyword>